<reference evidence="2" key="1">
    <citation type="submission" date="2014-07" db="EMBL/GenBank/DDBJ databases">
        <authorList>
            <person name="Monot Marc"/>
        </authorList>
    </citation>
    <scope>NUCLEOTIDE SEQUENCE</scope>
    <source>
        <strain evidence="3">7032989</strain>
        <strain evidence="2">7032994</strain>
    </source>
</reference>
<dbReference type="EMBL" id="LK932411">
    <property type="protein sequence ID" value="CDS89439.1"/>
    <property type="molecule type" value="Genomic_DNA"/>
</dbReference>
<sequence length="314" mass="36872">MIVSVSRRTDIPAFYSKWFFNRLEEGFVYVINPMNPKQVSKIELNPHTVDCFVFWTKDVTPMLYDLNKLKDYKYYFHYTITSYGKEVETCILDKRKVIDSFKELSRKIGKERVILRYDPIFLSEKYTVDYHIKAFASLCNQLDGFTEKCIISFIDLYKKTKFNTKALHIKPIEITEIETLSKEISKIAHKHGITLEMCSEEYNLSKFGIGKSKCIDDRLISKIIGCEVEVKKDSTQRDICGCVKSVDIGQYNTCRHYCLYCYANFNYAKVEENCRLYKEGNKLLIDTLRDDAKISIRDMKTIKVDKNKQISIFD</sequence>
<dbReference type="EMBL" id="LK932525">
    <property type="protein sequence ID" value="CDS88820.1"/>
    <property type="molecule type" value="Genomic_DNA"/>
</dbReference>
<evidence type="ECO:0000313" key="1">
    <source>
        <dbReference type="EMBL" id="CDS88820.1"/>
    </source>
</evidence>
<organism evidence="2">
    <name type="scientific">Clostridioides difficile</name>
    <name type="common">Peptoclostridium difficile</name>
    <dbReference type="NCBI Taxonomy" id="1496"/>
    <lineage>
        <taxon>Bacteria</taxon>
        <taxon>Bacillati</taxon>
        <taxon>Bacillota</taxon>
        <taxon>Clostridia</taxon>
        <taxon>Peptostreptococcales</taxon>
        <taxon>Peptostreptococcaceae</taxon>
        <taxon>Clostridioides</taxon>
    </lineage>
</organism>
<evidence type="ECO:0008006" key="4">
    <source>
        <dbReference type="Google" id="ProtNLM"/>
    </source>
</evidence>
<name>A0A069AJJ0_CLODI</name>
<dbReference type="RefSeq" id="WP_021367224.1">
    <property type="nucleotide sequence ID" value="NZ_BBYB01000112.1"/>
</dbReference>
<protein>
    <recommendedName>
        <fullName evidence="4">DUF1848 domain-containing protein</fullName>
    </recommendedName>
</protein>
<proteinExistence type="predicted"/>
<accession>A0A069AJJ0</accession>
<dbReference type="AlphaFoldDB" id="A0A069AJJ0"/>
<evidence type="ECO:0000313" key="2">
    <source>
        <dbReference type="EMBL" id="CDS89439.1"/>
    </source>
</evidence>
<dbReference type="Pfam" id="PF08902">
    <property type="entry name" value="DUF1848"/>
    <property type="match status" value="1"/>
</dbReference>
<evidence type="ECO:0000313" key="3">
    <source>
        <dbReference type="EMBL" id="CDS94436.1"/>
    </source>
</evidence>
<dbReference type="EMBL" id="LK932849">
    <property type="protein sequence ID" value="CDS94436.1"/>
    <property type="molecule type" value="Genomic_DNA"/>
</dbReference>
<gene>
    <name evidence="3" type="ORF">BN1095_20015</name>
    <name evidence="1" type="ORF">BN1096_700183</name>
    <name evidence="2" type="ORF">BN1097_710182</name>
</gene>
<dbReference type="InterPro" id="IPR014998">
    <property type="entry name" value="DUF1848"/>
</dbReference>